<feature type="domain" description="F-box" evidence="1">
    <location>
        <begin position="668"/>
        <end position="697"/>
    </location>
</feature>
<dbReference type="STRING" id="983506.L8WSB3"/>
<name>L8WSB3_THACA</name>
<dbReference type="Proteomes" id="UP000011668">
    <property type="component" value="Unassembled WGS sequence"/>
</dbReference>
<dbReference type="Pfam" id="PF00646">
    <property type="entry name" value="F-box"/>
    <property type="match status" value="1"/>
</dbReference>
<evidence type="ECO:0000259" key="1">
    <source>
        <dbReference type="Pfam" id="PF00646"/>
    </source>
</evidence>
<dbReference type="AlphaFoldDB" id="L8WSB3"/>
<organism evidence="2 3">
    <name type="scientific">Thanatephorus cucumeris (strain AG1-IA)</name>
    <name type="common">Rice sheath blight fungus</name>
    <name type="synonym">Rhizoctonia solani</name>
    <dbReference type="NCBI Taxonomy" id="983506"/>
    <lineage>
        <taxon>Eukaryota</taxon>
        <taxon>Fungi</taxon>
        <taxon>Dikarya</taxon>
        <taxon>Basidiomycota</taxon>
        <taxon>Agaricomycotina</taxon>
        <taxon>Agaricomycetes</taxon>
        <taxon>Cantharellales</taxon>
        <taxon>Ceratobasidiaceae</taxon>
        <taxon>Rhizoctonia</taxon>
        <taxon>Rhizoctonia solani AG-1</taxon>
    </lineage>
</organism>
<evidence type="ECO:0000313" key="2">
    <source>
        <dbReference type="EMBL" id="ELU40860.1"/>
    </source>
</evidence>
<dbReference type="OrthoDB" id="3256413at2759"/>
<reference evidence="2 3" key="1">
    <citation type="journal article" date="2013" name="Nat. Commun.">
        <title>The evolution and pathogenic mechanisms of the rice sheath blight pathogen.</title>
        <authorList>
            <person name="Zheng A."/>
            <person name="Lin R."/>
            <person name="Xu L."/>
            <person name="Qin P."/>
            <person name="Tang C."/>
            <person name="Ai P."/>
            <person name="Zhang D."/>
            <person name="Liu Y."/>
            <person name="Sun Z."/>
            <person name="Feng H."/>
            <person name="Wang Y."/>
            <person name="Chen Y."/>
            <person name="Liang X."/>
            <person name="Fu R."/>
            <person name="Li Q."/>
            <person name="Zhang J."/>
            <person name="Yu X."/>
            <person name="Xie Z."/>
            <person name="Ding L."/>
            <person name="Guan P."/>
            <person name="Tang J."/>
            <person name="Liang Y."/>
            <person name="Wang S."/>
            <person name="Deng Q."/>
            <person name="Li S."/>
            <person name="Zhu J."/>
            <person name="Wang L."/>
            <person name="Liu H."/>
            <person name="Li P."/>
        </authorList>
    </citation>
    <scope>NUCLEOTIDE SEQUENCE [LARGE SCALE GENOMIC DNA]</scope>
    <source>
        <strain evidence="3">AG-1 IA</strain>
    </source>
</reference>
<comment type="caution">
    <text evidence="2">The sequence shown here is derived from an EMBL/GenBank/DDBJ whole genome shotgun (WGS) entry which is preliminary data.</text>
</comment>
<dbReference type="HOGENOM" id="CLU_264204_0_0_1"/>
<dbReference type="CDD" id="cd09917">
    <property type="entry name" value="F-box_SF"/>
    <property type="match status" value="1"/>
</dbReference>
<dbReference type="EMBL" id="AFRT01001298">
    <property type="protein sequence ID" value="ELU40860.1"/>
    <property type="molecule type" value="Genomic_DNA"/>
</dbReference>
<sequence>MQYTNNIDQGIGQLTGPSQCRSVTDPTTGFMDNSALGFGGLSPELIIQTCKLFYNIVTRSVSLQLHLELEANGLEILNGSFEREASYAVVLRDLRRFRDAWLDLDFSRPVEKMIGNSEMLLWELREGFYIRAFSQNTRRFSDTIQFIPLDPGIPERSPLLFDFEFNEFTADPDQGLLAILSRAPHMDPRIYVHLRSSDTGLAHPLASHPRLTAEFDFEPPYFWPGYSIEVMGHIVLVKVMNIHDYRYGLLIWDWSSGALLNRISSQGAICDFAFLDEQHLVVSSGRGSNQAHLDTLELLIFALSKDDSAPTNSNGYVRVADLPVSEPVLRLGFPPIKDSSKLSHSGFFLRAQPTPGRAMHTSSATLVYSHATTLSMTFCFREAVSDFQGPPYYRVFIDGKFIRDQLRTIPQEGTTKVLPWSLWGRKATRWSITLNEPDHWICWMSGSRYIAPLPTPPYYGVFDFSPQVVRRFRDRFSQSNPSVLDHMVDLNDRRTTAGFHDIDHLSSILDRFSAQSPLERRFCALTVGEDNPSVIEDGEDLGFKGRIISQLPYRLVFRTDNKKGYEAWQINGDYIIGINLFTNSTDSQLALSPFLIKDREGAMRPAHVELGEPMENRACSRALTNSGVFCRVASAHKSHHIPNRHRFARDPRPAVNLMDQAKTLVPYFLNLSDELIIQILHFCAYIDILRFAAVCTSQRHHAILSNSISLKFHIELEVNGLHVVEGSRKGEATYSRLLEELICYRDGQNLNVSTGYTSIGALTKITFLTSLAQFRIGRSDRKDFEPRNVTLGSDAAWATDSWGPDSMQLTPIGSLETPQPVTFSTFYNELTLDFEQDLVALVKTNPDNKMSLEVRLCSTTTGLSHPLARNPVFFVQVGFRIPGPGHQTFTLEVIGDILVVRIAEILDYEYEIMAWNWKSGALLCRIGSISGIADFTLLDSTHLALFSVTTDEQGPRLIALSLYSMIPHTHDETATGPYFSAMEYESAQPSLVFEFPKLDDAYQVLSRVIMRSDPIPGRTTYTKSASFAHSTALTLSIIMSLSHFSSPDMDENSVHLRIFVDAKSLLSYLLEPTGHEDTVVIPWEVWGTRATRWFLCEKQTTYWVYWTSGSRFVRVNENAHSDLDDLSVFDFHPPIVKRTSPYSNRDSTEDQMPLYKEKMRENVLNGRGLLVPHPETLDPDTSVPPSLTHTVGSDMPTVIKTGFAVPIESCLSYRVVTRPSSVPHLEDWSIDGSHIIGMMTVSVLMTNLLCTNYEYRKRFSINEIDCDL</sequence>
<gene>
    <name evidence="2" type="ORF">AG1IA_05113</name>
</gene>
<dbReference type="InterPro" id="IPR001810">
    <property type="entry name" value="F-box_dom"/>
</dbReference>
<proteinExistence type="predicted"/>
<protein>
    <submittedName>
        <fullName evidence="2">F-box domain-containing protein</fullName>
    </submittedName>
</protein>
<evidence type="ECO:0000313" key="3">
    <source>
        <dbReference type="Proteomes" id="UP000011668"/>
    </source>
</evidence>
<accession>L8WSB3</accession>
<keyword evidence="3" id="KW-1185">Reference proteome</keyword>